<feature type="non-terminal residue" evidence="1">
    <location>
        <position position="85"/>
    </location>
</feature>
<proteinExistence type="predicted"/>
<dbReference type="AlphaFoldDB" id="E2B6W4"/>
<organism evidence="2">
    <name type="scientific">Harpegnathos saltator</name>
    <name type="common">Jerdon's jumping ant</name>
    <dbReference type="NCBI Taxonomy" id="610380"/>
    <lineage>
        <taxon>Eukaryota</taxon>
        <taxon>Metazoa</taxon>
        <taxon>Ecdysozoa</taxon>
        <taxon>Arthropoda</taxon>
        <taxon>Hexapoda</taxon>
        <taxon>Insecta</taxon>
        <taxon>Pterygota</taxon>
        <taxon>Neoptera</taxon>
        <taxon>Endopterygota</taxon>
        <taxon>Hymenoptera</taxon>
        <taxon>Apocrita</taxon>
        <taxon>Aculeata</taxon>
        <taxon>Formicoidea</taxon>
        <taxon>Formicidae</taxon>
        <taxon>Ponerinae</taxon>
        <taxon>Ponerini</taxon>
        <taxon>Harpegnathos</taxon>
    </lineage>
</organism>
<evidence type="ECO:0000313" key="1">
    <source>
        <dbReference type="EMBL" id="EFN88566.1"/>
    </source>
</evidence>
<dbReference type="Proteomes" id="UP000008237">
    <property type="component" value="Unassembled WGS sequence"/>
</dbReference>
<dbReference type="InParanoid" id="E2B6W4"/>
<gene>
    <name evidence="1" type="ORF">EAI_07113</name>
</gene>
<protein>
    <submittedName>
        <fullName evidence="1">Uncharacterized protein</fullName>
    </submittedName>
</protein>
<feature type="non-terminal residue" evidence="1">
    <location>
        <position position="1"/>
    </location>
</feature>
<accession>E2B6W4</accession>
<evidence type="ECO:0000313" key="2">
    <source>
        <dbReference type="Proteomes" id="UP000008237"/>
    </source>
</evidence>
<dbReference type="EMBL" id="GL446032">
    <property type="protein sequence ID" value="EFN88566.1"/>
    <property type="molecule type" value="Genomic_DNA"/>
</dbReference>
<reference evidence="1 2" key="1">
    <citation type="journal article" date="2010" name="Science">
        <title>Genomic comparison of the ants Camponotus floridanus and Harpegnathos saltator.</title>
        <authorList>
            <person name="Bonasio R."/>
            <person name="Zhang G."/>
            <person name="Ye C."/>
            <person name="Mutti N.S."/>
            <person name="Fang X."/>
            <person name="Qin N."/>
            <person name="Donahue G."/>
            <person name="Yang P."/>
            <person name="Li Q."/>
            <person name="Li C."/>
            <person name="Zhang P."/>
            <person name="Huang Z."/>
            <person name="Berger S.L."/>
            <person name="Reinberg D."/>
            <person name="Wang J."/>
            <person name="Liebig J."/>
        </authorList>
    </citation>
    <scope>NUCLEOTIDE SEQUENCE [LARGE SCALE GENOMIC DNA]</scope>
    <source>
        <strain evidence="1 2">R22 G/1</strain>
    </source>
</reference>
<name>E2B6W4_HARSA</name>
<keyword evidence="2" id="KW-1185">Reference proteome</keyword>
<sequence>VAASVLEGSMKILGFSTRSRNLKRTHVKVLWDASAAIAAGTTLMEKRMAIGQSGETMDILEDLRKENQLLHASQEIMEKEVEELR</sequence>